<feature type="transmembrane region" description="Helical" evidence="6">
    <location>
        <begin position="319"/>
        <end position="343"/>
    </location>
</feature>
<dbReference type="GO" id="GO:0022857">
    <property type="term" value="F:transmembrane transporter activity"/>
    <property type="evidence" value="ECO:0007669"/>
    <property type="project" value="InterPro"/>
</dbReference>
<feature type="transmembrane region" description="Helical" evidence="6">
    <location>
        <begin position="296"/>
        <end position="313"/>
    </location>
</feature>
<feature type="region of interest" description="Disordered" evidence="5">
    <location>
        <begin position="414"/>
        <end position="438"/>
    </location>
</feature>
<reference evidence="9 10" key="1">
    <citation type="submission" date="2019-10" db="EMBL/GenBank/DDBJ databases">
        <title>Genome Sequence of Micromonospora terminaliae DSM 101760.</title>
        <authorList>
            <person name="Guo L."/>
        </authorList>
    </citation>
    <scope>NUCLEOTIDE SEQUENCE [LARGE SCALE GENOMIC DNA]</scope>
    <source>
        <strain evidence="9 10">DSM 101760</strain>
    </source>
</reference>
<name>A0AAJ3DLN2_9ACTN</name>
<evidence type="ECO:0000256" key="3">
    <source>
        <dbReference type="ARBA" id="ARBA00022989"/>
    </source>
</evidence>
<feature type="compositionally biased region" description="Basic and acidic residues" evidence="5">
    <location>
        <begin position="422"/>
        <end position="432"/>
    </location>
</feature>
<reference evidence="8 11" key="2">
    <citation type="submission" date="2020-02" db="EMBL/GenBank/DDBJ databases">
        <title>WGS of Micromonospora spp. isolated from hot spring.</title>
        <authorList>
            <person name="Thawai C."/>
        </authorList>
    </citation>
    <scope>NUCLEOTIDE SEQUENCE [LARGE SCALE GENOMIC DNA]</scope>
    <source>
        <strain evidence="8 11">TMS7</strain>
    </source>
</reference>
<dbReference type="GO" id="GO:0005886">
    <property type="term" value="C:plasma membrane"/>
    <property type="evidence" value="ECO:0007669"/>
    <property type="project" value="UniProtKB-SubCell"/>
</dbReference>
<dbReference type="Proteomes" id="UP000402241">
    <property type="component" value="Chromosome"/>
</dbReference>
<keyword evidence="2 6" id="KW-0812">Transmembrane</keyword>
<dbReference type="Proteomes" id="UP000477779">
    <property type="component" value="Unassembled WGS sequence"/>
</dbReference>
<evidence type="ECO:0000313" key="8">
    <source>
        <dbReference type="EMBL" id="NES30528.1"/>
    </source>
</evidence>
<dbReference type="Pfam" id="PF07690">
    <property type="entry name" value="MFS_1"/>
    <property type="match status" value="1"/>
</dbReference>
<keyword evidence="3 6" id="KW-1133">Transmembrane helix</keyword>
<dbReference type="CDD" id="cd17370">
    <property type="entry name" value="MFS_MJ1317_like"/>
    <property type="match status" value="1"/>
</dbReference>
<evidence type="ECO:0000256" key="1">
    <source>
        <dbReference type="ARBA" id="ARBA00004651"/>
    </source>
</evidence>
<dbReference type="InterPro" id="IPR011701">
    <property type="entry name" value="MFS"/>
</dbReference>
<feature type="transmembrane region" description="Helical" evidence="6">
    <location>
        <begin position="185"/>
        <end position="206"/>
    </location>
</feature>
<dbReference type="EMBL" id="CP045309">
    <property type="protein sequence ID" value="QGL46562.1"/>
    <property type="molecule type" value="Genomic_DNA"/>
</dbReference>
<accession>A0AAJ3DLN2</accession>
<comment type="subcellular location">
    <subcellularLocation>
        <location evidence="1">Cell membrane</location>
        <topology evidence="1">Multi-pass membrane protein</topology>
    </subcellularLocation>
</comment>
<feature type="transmembrane region" description="Helical" evidence="6">
    <location>
        <begin position="384"/>
        <end position="405"/>
    </location>
</feature>
<feature type="transmembrane region" description="Helical" evidence="6">
    <location>
        <begin position="234"/>
        <end position="253"/>
    </location>
</feature>
<dbReference type="InterPro" id="IPR020846">
    <property type="entry name" value="MFS_dom"/>
</dbReference>
<dbReference type="PANTHER" id="PTHR23518:SF2">
    <property type="entry name" value="MAJOR FACILITATOR SUPERFAMILY TRANSPORTER"/>
    <property type="match status" value="1"/>
</dbReference>
<evidence type="ECO:0000256" key="6">
    <source>
        <dbReference type="SAM" id="Phobius"/>
    </source>
</evidence>
<dbReference type="SUPFAM" id="SSF103473">
    <property type="entry name" value="MFS general substrate transporter"/>
    <property type="match status" value="1"/>
</dbReference>
<organism evidence="8 11">
    <name type="scientific">Micromonospora terminaliae</name>
    <dbReference type="NCBI Taxonomy" id="1914461"/>
    <lineage>
        <taxon>Bacteria</taxon>
        <taxon>Bacillati</taxon>
        <taxon>Actinomycetota</taxon>
        <taxon>Actinomycetes</taxon>
        <taxon>Micromonosporales</taxon>
        <taxon>Micromonosporaceae</taxon>
        <taxon>Micromonospora</taxon>
    </lineage>
</organism>
<dbReference type="EMBL" id="JAAHBZ010000011">
    <property type="protein sequence ID" value="NES30528.1"/>
    <property type="molecule type" value="Genomic_DNA"/>
</dbReference>
<evidence type="ECO:0000259" key="7">
    <source>
        <dbReference type="PROSITE" id="PS50850"/>
    </source>
</evidence>
<sequence>MYVSIRDRPGSGRRPGPHAVVARVSTTVVLLGVVSLLTDVSSEMVSSVLPLYLTAQVGLTMTAYGFLDGVYQGVSAAVRIAGGYAGDRSSRPKWVAAIGYGVSALSRIAMLPVQGLAAITAVITADRLGKGLRTAPRDALIAASSDPATLGRSFGVHRALDTAGAALGPLLAFGLLAGVPGSYDSIFVVSFAFAAVGLAVLVLFVPNPLTATEGRRAGLRRLGRELTSPRLRRPLLAAGLLGLLTVGDGFLYLTLQDRDDFAARWFPLLYVGTNVAYLVLAVPLGRLADRVGRARVLVGGHLALLGCYLLAAGPSGGLAATVVVLLLLGTFYASTDGVLAALISRLVPAEVRGSGIAAAQTVVAAARFVASLAFGLAWDATGPGRALVVAAMLLAVVLPGAAWLLRGVEAGADPNGAGTPDTADRSPADRTPDGGVPA</sequence>
<evidence type="ECO:0000256" key="4">
    <source>
        <dbReference type="ARBA" id="ARBA00023136"/>
    </source>
</evidence>
<dbReference type="Gene3D" id="1.20.1250.20">
    <property type="entry name" value="MFS general substrate transporter like domains"/>
    <property type="match status" value="1"/>
</dbReference>
<feature type="transmembrane region" description="Helical" evidence="6">
    <location>
        <begin position="265"/>
        <end position="284"/>
    </location>
</feature>
<dbReference type="InterPro" id="IPR036259">
    <property type="entry name" value="MFS_trans_sf"/>
</dbReference>
<feature type="transmembrane region" description="Helical" evidence="6">
    <location>
        <begin position="159"/>
        <end position="179"/>
    </location>
</feature>
<keyword evidence="4 6" id="KW-0472">Membrane</keyword>
<proteinExistence type="predicted"/>
<feature type="domain" description="Major facilitator superfamily (MFS) profile" evidence="7">
    <location>
        <begin position="27"/>
        <end position="409"/>
    </location>
</feature>
<dbReference type="PANTHER" id="PTHR23518">
    <property type="entry name" value="C-METHYLTRANSFERASE"/>
    <property type="match status" value="1"/>
</dbReference>
<evidence type="ECO:0000256" key="5">
    <source>
        <dbReference type="SAM" id="MobiDB-lite"/>
    </source>
</evidence>
<evidence type="ECO:0000313" key="9">
    <source>
        <dbReference type="EMBL" id="QGL46562.1"/>
    </source>
</evidence>
<evidence type="ECO:0000313" key="10">
    <source>
        <dbReference type="Proteomes" id="UP000402241"/>
    </source>
</evidence>
<gene>
    <name evidence="8" type="ORF">G3561_23605</name>
    <name evidence="9" type="ORF">GCE86_05530</name>
</gene>
<feature type="transmembrane region" description="Helical" evidence="6">
    <location>
        <begin position="20"/>
        <end position="37"/>
    </location>
</feature>
<evidence type="ECO:0000256" key="2">
    <source>
        <dbReference type="ARBA" id="ARBA00022692"/>
    </source>
</evidence>
<feature type="transmembrane region" description="Helical" evidence="6">
    <location>
        <begin position="49"/>
        <end position="67"/>
    </location>
</feature>
<dbReference type="PROSITE" id="PS50850">
    <property type="entry name" value="MFS"/>
    <property type="match status" value="1"/>
</dbReference>
<evidence type="ECO:0000313" key="11">
    <source>
        <dbReference type="Proteomes" id="UP000477779"/>
    </source>
</evidence>
<protein>
    <submittedName>
        <fullName evidence="8">MFS transporter</fullName>
    </submittedName>
</protein>
<feature type="transmembrane region" description="Helical" evidence="6">
    <location>
        <begin position="355"/>
        <end position="378"/>
    </location>
</feature>
<keyword evidence="10" id="KW-1185">Reference proteome</keyword>
<dbReference type="AlphaFoldDB" id="A0AAJ3DLN2"/>